<dbReference type="Gene3D" id="3.40.50.1240">
    <property type="entry name" value="Phosphoglycerate mutase-like"/>
    <property type="match status" value="1"/>
</dbReference>
<keyword evidence="3" id="KW-1185">Reference proteome</keyword>
<dbReference type="AlphaFoldDB" id="A0A2P5HX02"/>
<dbReference type="SUPFAM" id="SSF53254">
    <property type="entry name" value="Phosphoglycerate mutase-like"/>
    <property type="match status" value="1"/>
</dbReference>
<dbReference type="OrthoDB" id="496981at2759"/>
<evidence type="ECO:0000313" key="2">
    <source>
        <dbReference type="EMBL" id="POS74783.1"/>
    </source>
</evidence>
<dbReference type="InParanoid" id="A0A2P5HX02"/>
<accession>A0A2P5HX02</accession>
<organism evidence="2 3">
    <name type="scientific">Diaporthe helianthi</name>
    <dbReference type="NCBI Taxonomy" id="158607"/>
    <lineage>
        <taxon>Eukaryota</taxon>
        <taxon>Fungi</taxon>
        <taxon>Dikarya</taxon>
        <taxon>Ascomycota</taxon>
        <taxon>Pezizomycotina</taxon>
        <taxon>Sordariomycetes</taxon>
        <taxon>Sordariomycetidae</taxon>
        <taxon>Diaporthales</taxon>
        <taxon>Diaporthaceae</taxon>
        <taxon>Diaporthe</taxon>
    </lineage>
</organism>
<feature type="region of interest" description="Disordered" evidence="1">
    <location>
        <begin position="232"/>
        <end position="254"/>
    </location>
</feature>
<protein>
    <submittedName>
        <fullName evidence="2">Uncharacterized protein</fullName>
    </submittedName>
</protein>
<feature type="compositionally biased region" description="Polar residues" evidence="1">
    <location>
        <begin position="312"/>
        <end position="322"/>
    </location>
</feature>
<comment type="caution">
    <text evidence="2">The sequence shown here is derived from an EMBL/GenBank/DDBJ whole genome shotgun (WGS) entry which is preliminary data.</text>
</comment>
<evidence type="ECO:0000313" key="3">
    <source>
        <dbReference type="Proteomes" id="UP000094444"/>
    </source>
</evidence>
<proteinExistence type="predicted"/>
<name>A0A2P5HX02_DIAHE</name>
<dbReference type="InterPro" id="IPR029033">
    <property type="entry name" value="His_PPase_superfam"/>
</dbReference>
<sequence length="337" mass="37174">MPKSVYISPLYRTVQTFEFALKDDLGININNCYVVKELREQLTGNCADIMITEFQSGEKIPPPPGSGEIRGWMEVKDERTHKNPKLEARVLEFFRELPKVDQSDCIARVTHSLLNQHTFKSLEVGDVNGGAKVMDKFMLEEGGSFIYVFELDKVDSSSLQKHPPSMRRVKYKDYRQKMGPRRNTAFPGPKRLGSWECVAIEQSITKPLDLKKNAEYEKATGNKQNLKSQLNVDSGNVAGNRNNIAPRNNGDGRNTVAASQILDGTANAAIKKTTNTSNDMDGRGNIGGKGDTDANKNVNSGINVGSGRKTGINKNVGGSMTANRQNNNSRNRRPGPG</sequence>
<dbReference type="Proteomes" id="UP000094444">
    <property type="component" value="Unassembled WGS sequence"/>
</dbReference>
<evidence type="ECO:0000256" key="1">
    <source>
        <dbReference type="SAM" id="MobiDB-lite"/>
    </source>
</evidence>
<feature type="compositionally biased region" description="Polar residues" evidence="1">
    <location>
        <begin position="232"/>
        <end position="246"/>
    </location>
</feature>
<reference evidence="2" key="1">
    <citation type="submission" date="2017-09" db="EMBL/GenBank/DDBJ databases">
        <title>Polyketide synthases of a Diaporthe helianthi virulent isolate.</title>
        <authorList>
            <person name="Baroncelli R."/>
        </authorList>
    </citation>
    <scope>NUCLEOTIDE SEQUENCE [LARGE SCALE GENOMIC DNA]</scope>
    <source>
        <strain evidence="2">7/96</strain>
    </source>
</reference>
<gene>
    <name evidence="2" type="ORF">DHEL01_v206825</name>
</gene>
<dbReference type="EMBL" id="MAVT02000578">
    <property type="protein sequence ID" value="POS74783.1"/>
    <property type="molecule type" value="Genomic_DNA"/>
</dbReference>
<feature type="region of interest" description="Disordered" evidence="1">
    <location>
        <begin position="272"/>
        <end position="337"/>
    </location>
</feature>